<dbReference type="OrthoDB" id="1844152at2759"/>
<dbReference type="GO" id="GO:0020037">
    <property type="term" value="F:heme binding"/>
    <property type="evidence" value="ECO:0007669"/>
    <property type="project" value="InterPro"/>
</dbReference>
<evidence type="ECO:0000256" key="6">
    <source>
        <dbReference type="PIRSR" id="PIRSR602403-1"/>
    </source>
</evidence>
<feature type="binding site" description="axial binding residue" evidence="6">
    <location>
        <position position="447"/>
    </location>
    <ligand>
        <name>heme</name>
        <dbReference type="ChEBI" id="CHEBI:30413"/>
    </ligand>
    <ligandPart>
        <name>Fe</name>
        <dbReference type="ChEBI" id="CHEBI:18248"/>
    </ligandPart>
</feature>
<feature type="transmembrane region" description="Helical" evidence="7">
    <location>
        <begin position="7"/>
        <end position="26"/>
    </location>
</feature>
<comment type="cofactor">
    <cofactor evidence="1 6">
        <name>heme</name>
        <dbReference type="ChEBI" id="CHEBI:30413"/>
    </cofactor>
</comment>
<dbReference type="PANTHER" id="PTHR46206">
    <property type="entry name" value="CYTOCHROME P450"/>
    <property type="match status" value="1"/>
</dbReference>
<sequence length="944" mass="106762">MATITELLITAAIVYFLHQCFMFYRIRSKVRNIPTVGSENFLGATLDSFKFVLRGHESIKEGYLKYRGMAFKIPTITTSSGWLIFVNGEQMIEELRKAPSDVLSFSETTIDSMQTEVVFGKHAHASEFQVGVVRSPLTRAFPSRFAEITDEIVESCKHYLPTGSDWVSLSLQKNLIHIVCRTSNRLFVGLPLCRDPEYRKIQEDWTVHVVIAAHVAHLFPKALKPIAKLFVGKVESMTRKVEKFLGPIITERLENDAKHGPNWEGQNDLVSWLIDFAPPEHKNIEDITVRVMLINFAAIHTTSLTLTNALLDIAARPEYIKPLREEMEEVIGNHGWTKEAMGRMWKLDSFIKESSRLSGISDIAIGRKAVKDFTFSNGLTIPAGFTVAAASSGVHTDPTIYEDPTSFNGFRFSEMRQNGTNEYDPLRHQMVSLDSTYLLFGHGRHACPGRFFAVNEVKAMMAHILLNYDIKLPGDSKEIPPGKYFGGARSPAPNAEMMFRKRKYRGTAFKVPSITTSTGWLIVISGEKLIEELRKAPAEVFSFNLVIVDRLQTEIVFGKHAHANEFQLGVVRSSLTRAFPSRFAEIRDEIVQSCNQYLPNGSDWQALQLQANLIHIVCRTTNRLFVGLPLCRDPEYRKIQEGWTIHVMIAAQLTLMFPKPLKPIAALFLNKVESMTKKVEKFLGPIITDRIEKDAKYGPNWEGRPSDLISWLIDFAPPEHKNVEDITVRVMFINFAAIHTTTLILTNTLFDIAARTEYIEPLRLEMEEVIGNYGWTKEAMGRMWKLDSFMKESGRLSGVSNIAVERKALKDFTFSNGLTIPAGYTIAAASAGVHSDPAIYEDPLSFNGFRFSEMRQNGTNEYDPLRHQMVSLDSTYLIFGNGRHACPGRFFAVNEIKAMTAHILLNYDIKLPGDAREVPPGRWFAGNRIPDPKAEMMFRKRKVD</sequence>
<dbReference type="PROSITE" id="PS00086">
    <property type="entry name" value="CYTOCHROME_P450"/>
    <property type="match status" value="2"/>
</dbReference>
<comment type="caution">
    <text evidence="8">The sequence shown here is derived from an EMBL/GenBank/DDBJ whole genome shotgun (WGS) entry which is preliminary data.</text>
</comment>
<evidence type="ECO:0000256" key="3">
    <source>
        <dbReference type="ARBA" id="ARBA00022723"/>
    </source>
</evidence>
<reference evidence="8" key="1">
    <citation type="submission" date="2022-06" db="EMBL/GenBank/DDBJ databases">
        <title>Genome Sequence of Candolleomyces eurysporus.</title>
        <authorList>
            <person name="Buettner E."/>
        </authorList>
    </citation>
    <scope>NUCLEOTIDE SEQUENCE</scope>
    <source>
        <strain evidence="8">VTCC 930004</strain>
    </source>
</reference>
<dbReference type="EMBL" id="JANBPK010001328">
    <property type="protein sequence ID" value="KAJ2923495.1"/>
    <property type="molecule type" value="Genomic_DNA"/>
</dbReference>
<evidence type="ECO:0000313" key="8">
    <source>
        <dbReference type="EMBL" id="KAJ2923495.1"/>
    </source>
</evidence>
<dbReference type="GO" id="GO:0005506">
    <property type="term" value="F:iron ion binding"/>
    <property type="evidence" value="ECO:0007669"/>
    <property type="project" value="InterPro"/>
</dbReference>
<comment type="similarity">
    <text evidence="2">Belongs to the cytochrome P450 family.</text>
</comment>
<keyword evidence="7" id="KW-0812">Transmembrane</keyword>
<proteinExistence type="inferred from homology"/>
<evidence type="ECO:0000313" key="9">
    <source>
        <dbReference type="Proteomes" id="UP001140091"/>
    </source>
</evidence>
<dbReference type="PRINTS" id="PR00465">
    <property type="entry name" value="EP450IV"/>
</dbReference>
<evidence type="ECO:0000256" key="5">
    <source>
        <dbReference type="ARBA" id="ARBA00023004"/>
    </source>
</evidence>
<organism evidence="8 9">
    <name type="scientific">Candolleomyces eurysporus</name>
    <dbReference type="NCBI Taxonomy" id="2828524"/>
    <lineage>
        <taxon>Eukaryota</taxon>
        <taxon>Fungi</taxon>
        <taxon>Dikarya</taxon>
        <taxon>Basidiomycota</taxon>
        <taxon>Agaricomycotina</taxon>
        <taxon>Agaricomycetes</taxon>
        <taxon>Agaricomycetidae</taxon>
        <taxon>Agaricales</taxon>
        <taxon>Agaricineae</taxon>
        <taxon>Psathyrellaceae</taxon>
        <taxon>Candolleomyces</taxon>
    </lineage>
</organism>
<keyword evidence="3 6" id="KW-0479">Metal-binding</keyword>
<name>A0A9W8M979_9AGAR</name>
<feature type="non-terminal residue" evidence="8">
    <location>
        <position position="1"/>
    </location>
</feature>
<dbReference type="InterPro" id="IPR017972">
    <property type="entry name" value="Cyt_P450_CS"/>
</dbReference>
<evidence type="ECO:0000256" key="1">
    <source>
        <dbReference type="ARBA" id="ARBA00001971"/>
    </source>
</evidence>
<dbReference type="InterPro" id="IPR001128">
    <property type="entry name" value="Cyt_P450"/>
</dbReference>
<dbReference type="GO" id="GO:0004497">
    <property type="term" value="F:monooxygenase activity"/>
    <property type="evidence" value="ECO:0007669"/>
    <property type="project" value="InterPro"/>
</dbReference>
<protein>
    <recommendedName>
        <fullName evidence="10">Cytochrome P450</fullName>
    </recommendedName>
</protein>
<dbReference type="GO" id="GO:0016705">
    <property type="term" value="F:oxidoreductase activity, acting on paired donors, with incorporation or reduction of molecular oxygen"/>
    <property type="evidence" value="ECO:0007669"/>
    <property type="project" value="InterPro"/>
</dbReference>
<dbReference type="AlphaFoldDB" id="A0A9W8M979"/>
<keyword evidence="4" id="KW-0560">Oxidoreductase</keyword>
<keyword evidence="6" id="KW-0349">Heme</keyword>
<dbReference type="InterPro" id="IPR002403">
    <property type="entry name" value="Cyt_P450_E_grp-IV"/>
</dbReference>
<evidence type="ECO:0000256" key="4">
    <source>
        <dbReference type="ARBA" id="ARBA00023002"/>
    </source>
</evidence>
<dbReference type="Pfam" id="PF00067">
    <property type="entry name" value="p450"/>
    <property type="match status" value="2"/>
</dbReference>
<accession>A0A9W8M979</accession>
<keyword evidence="5 6" id="KW-0408">Iron</keyword>
<dbReference type="CDD" id="cd11041">
    <property type="entry name" value="CYP503A1-like"/>
    <property type="match status" value="2"/>
</dbReference>
<gene>
    <name evidence="8" type="ORF">H1R20_g13597</name>
</gene>
<dbReference type="Gene3D" id="1.10.630.10">
    <property type="entry name" value="Cytochrome P450"/>
    <property type="match status" value="2"/>
</dbReference>
<dbReference type="SUPFAM" id="SSF48264">
    <property type="entry name" value="Cytochrome P450"/>
    <property type="match status" value="2"/>
</dbReference>
<evidence type="ECO:0000256" key="7">
    <source>
        <dbReference type="SAM" id="Phobius"/>
    </source>
</evidence>
<keyword evidence="9" id="KW-1185">Reference proteome</keyword>
<evidence type="ECO:0008006" key="10">
    <source>
        <dbReference type="Google" id="ProtNLM"/>
    </source>
</evidence>
<evidence type="ECO:0000256" key="2">
    <source>
        <dbReference type="ARBA" id="ARBA00010617"/>
    </source>
</evidence>
<keyword evidence="7" id="KW-1133">Transmembrane helix</keyword>
<dbReference type="InterPro" id="IPR036396">
    <property type="entry name" value="Cyt_P450_sf"/>
</dbReference>
<keyword evidence="7" id="KW-0472">Membrane</keyword>
<dbReference type="Proteomes" id="UP001140091">
    <property type="component" value="Unassembled WGS sequence"/>
</dbReference>